<dbReference type="InterPro" id="IPR029063">
    <property type="entry name" value="SAM-dependent_MTases_sf"/>
</dbReference>
<dbReference type="EC" id="2.1.1.163" evidence="2"/>
<organism evidence="2 3">
    <name type="scientific">Anaerohalosphaera lusitana</name>
    <dbReference type="NCBI Taxonomy" id="1936003"/>
    <lineage>
        <taxon>Bacteria</taxon>
        <taxon>Pseudomonadati</taxon>
        <taxon>Planctomycetota</taxon>
        <taxon>Phycisphaerae</taxon>
        <taxon>Sedimentisphaerales</taxon>
        <taxon>Anaerohalosphaeraceae</taxon>
        <taxon>Anaerohalosphaera</taxon>
    </lineage>
</organism>
<proteinExistence type="predicted"/>
<reference evidence="3" key="1">
    <citation type="submission" date="2017-02" db="EMBL/GenBank/DDBJ databases">
        <title>Comparative genomics and description of representatives of a novel lineage of planctomycetes thriving in anoxic sediments.</title>
        <authorList>
            <person name="Spring S."/>
            <person name="Bunk B."/>
            <person name="Sproer C."/>
        </authorList>
    </citation>
    <scope>NUCLEOTIDE SEQUENCE [LARGE SCALE GENOMIC DNA]</scope>
    <source>
        <strain evidence="3">ST-NAGAB-D1</strain>
    </source>
</reference>
<dbReference type="CDD" id="cd02440">
    <property type="entry name" value="AdoMet_MTases"/>
    <property type="match status" value="1"/>
</dbReference>
<dbReference type="STRING" id="1936003.STSP2_02800"/>
<dbReference type="RefSeq" id="WP_146663274.1">
    <property type="nucleotide sequence ID" value="NZ_CP019791.1"/>
</dbReference>
<feature type="domain" description="Methyltransferase" evidence="1">
    <location>
        <begin position="49"/>
        <end position="143"/>
    </location>
</feature>
<keyword evidence="2" id="KW-0808">Transferase</keyword>
<evidence type="ECO:0000259" key="1">
    <source>
        <dbReference type="Pfam" id="PF13649"/>
    </source>
</evidence>
<gene>
    <name evidence="2" type="primary">ubiE_2</name>
    <name evidence="2" type="ORF">STSP2_02800</name>
</gene>
<accession>A0A1U9NQ15</accession>
<sequence length="229" mass="26466">MSVPVYKNPKQALKATDQFYANQAGFQYTEELVTDWTRKFVNIPAKGNVLDLCCGDGIWSRGFQVNNPQLDLYGVDISEGGIEKAKRLLDTDDEHFFVCNVEVELPFSDNFFDLIFARGPGLYNQHSMDRPQTIRVIEQWHNKLSDRGLFYSIFASRPEVMGTYTPMKNVKLPYNRSPRKSDTIDFSGGKYHHTIQSFLTPFWKASNVEVKKYSFFNNLHVLITRKKVD</sequence>
<keyword evidence="3" id="KW-1185">Reference proteome</keyword>
<evidence type="ECO:0000313" key="3">
    <source>
        <dbReference type="Proteomes" id="UP000189674"/>
    </source>
</evidence>
<dbReference type="Pfam" id="PF13649">
    <property type="entry name" value="Methyltransf_25"/>
    <property type="match status" value="1"/>
</dbReference>
<dbReference type="Proteomes" id="UP000189674">
    <property type="component" value="Chromosome"/>
</dbReference>
<dbReference type="PANTHER" id="PTHR43591:SF24">
    <property type="entry name" value="2-METHOXY-6-POLYPRENYL-1,4-BENZOQUINOL METHYLASE, MITOCHONDRIAL"/>
    <property type="match status" value="1"/>
</dbReference>
<evidence type="ECO:0000313" key="2">
    <source>
        <dbReference type="EMBL" id="AQT69606.1"/>
    </source>
</evidence>
<dbReference type="AlphaFoldDB" id="A0A1U9NQ15"/>
<dbReference type="InterPro" id="IPR041698">
    <property type="entry name" value="Methyltransf_25"/>
</dbReference>
<dbReference type="EMBL" id="CP019791">
    <property type="protein sequence ID" value="AQT69606.1"/>
    <property type="molecule type" value="Genomic_DNA"/>
</dbReference>
<name>A0A1U9NQ15_9BACT</name>
<dbReference type="OrthoDB" id="276058at2"/>
<dbReference type="SUPFAM" id="SSF53335">
    <property type="entry name" value="S-adenosyl-L-methionine-dependent methyltransferases"/>
    <property type="match status" value="1"/>
</dbReference>
<dbReference type="Gene3D" id="3.40.50.150">
    <property type="entry name" value="Vaccinia Virus protein VP39"/>
    <property type="match status" value="1"/>
</dbReference>
<keyword evidence="2" id="KW-0489">Methyltransferase</keyword>
<protein>
    <submittedName>
        <fullName evidence="2">Demethylmenaquinone methyltransferase</fullName>
        <ecNumber evidence="2">2.1.1.163</ecNumber>
    </submittedName>
</protein>
<dbReference type="GO" id="GO:0032259">
    <property type="term" value="P:methylation"/>
    <property type="evidence" value="ECO:0007669"/>
    <property type="project" value="UniProtKB-KW"/>
</dbReference>
<dbReference type="PANTHER" id="PTHR43591">
    <property type="entry name" value="METHYLTRANSFERASE"/>
    <property type="match status" value="1"/>
</dbReference>
<dbReference type="GO" id="GO:0043770">
    <property type="term" value="F:demethylmenaquinone methyltransferase activity"/>
    <property type="evidence" value="ECO:0007669"/>
    <property type="project" value="UniProtKB-EC"/>
</dbReference>
<dbReference type="KEGG" id="alus:STSP2_02800"/>